<keyword evidence="7 11" id="KW-0963">Cytoplasm</keyword>
<evidence type="ECO:0000256" key="7">
    <source>
        <dbReference type="ARBA" id="ARBA00022490"/>
    </source>
</evidence>
<keyword evidence="10 11" id="KW-0660">Purine salvage</keyword>
<dbReference type="InterPro" id="IPR000836">
    <property type="entry name" value="PRTase_dom"/>
</dbReference>
<evidence type="ECO:0000313" key="14">
    <source>
        <dbReference type="Proteomes" id="UP000286746"/>
    </source>
</evidence>
<evidence type="ECO:0000256" key="8">
    <source>
        <dbReference type="ARBA" id="ARBA00022676"/>
    </source>
</evidence>
<dbReference type="GO" id="GO:0006166">
    <property type="term" value="P:purine ribonucleoside salvage"/>
    <property type="evidence" value="ECO:0007669"/>
    <property type="project" value="UniProtKB-KW"/>
</dbReference>
<dbReference type="GO" id="GO:0002055">
    <property type="term" value="F:adenine binding"/>
    <property type="evidence" value="ECO:0007669"/>
    <property type="project" value="TreeGrafter"/>
</dbReference>
<dbReference type="NCBIfam" id="NF002634">
    <property type="entry name" value="PRK02304.1-3"/>
    <property type="match status" value="1"/>
</dbReference>
<dbReference type="GO" id="GO:0003999">
    <property type="term" value="F:adenine phosphoribosyltransferase activity"/>
    <property type="evidence" value="ECO:0007669"/>
    <property type="project" value="UniProtKB-UniRule"/>
</dbReference>
<comment type="catalytic activity">
    <reaction evidence="1 11">
        <text>AMP + diphosphate = 5-phospho-alpha-D-ribose 1-diphosphate + adenine</text>
        <dbReference type="Rhea" id="RHEA:16609"/>
        <dbReference type="ChEBI" id="CHEBI:16708"/>
        <dbReference type="ChEBI" id="CHEBI:33019"/>
        <dbReference type="ChEBI" id="CHEBI:58017"/>
        <dbReference type="ChEBI" id="CHEBI:456215"/>
        <dbReference type="EC" id="2.4.2.7"/>
    </reaction>
</comment>
<dbReference type="InterPro" id="IPR050054">
    <property type="entry name" value="UPRTase/APRTase"/>
</dbReference>
<dbReference type="PANTHER" id="PTHR32315:SF3">
    <property type="entry name" value="ADENINE PHOSPHORIBOSYLTRANSFERASE"/>
    <property type="match status" value="1"/>
</dbReference>
<keyword evidence="14" id="KW-1185">Reference proteome</keyword>
<dbReference type="GO" id="GO:0016208">
    <property type="term" value="F:AMP binding"/>
    <property type="evidence" value="ECO:0007669"/>
    <property type="project" value="TreeGrafter"/>
</dbReference>
<gene>
    <name evidence="13" type="primary">apt_3</name>
    <name evidence="11" type="synonym">apt</name>
    <name evidence="13" type="ORF">GKJPGBOP_07944</name>
</gene>
<comment type="subcellular location">
    <subcellularLocation>
        <location evidence="3 11">Cytoplasm</location>
    </subcellularLocation>
</comment>
<sequence length="181" mass="19294">MAMMPLATWLAGYIRDVPDHPYPGVLFKDYASLLADPRAFTALVDALADVCRHREATMVVGLEARGFLLGAPVAVRSGLGLAVIRKSGKLPGRAFRRVYELEYGTDEFELQCDALRPKDRVVVVDDVLATGGTALAAASLVSEAGADVVGVAFMLELVALSGRRRLARDLDGVPVDAVINA</sequence>
<evidence type="ECO:0000256" key="3">
    <source>
        <dbReference type="ARBA" id="ARBA00004496"/>
    </source>
</evidence>
<feature type="domain" description="Phosphoribosyltransferase" evidence="12">
    <location>
        <begin position="31"/>
        <end position="154"/>
    </location>
</feature>
<reference evidence="13 14" key="1">
    <citation type="submission" date="2018-11" db="EMBL/GenBank/DDBJ databases">
        <title>Whole genome sequence of Streptomyces paromomycinus NBRC 15454(T).</title>
        <authorList>
            <person name="Komaki H."/>
            <person name="Tamura T."/>
        </authorList>
    </citation>
    <scope>NUCLEOTIDE SEQUENCE [LARGE SCALE GENOMIC DNA]</scope>
    <source>
        <strain evidence="13 14">NBRC 15454</strain>
    </source>
</reference>
<dbReference type="Pfam" id="PF00156">
    <property type="entry name" value="Pribosyltran"/>
    <property type="match status" value="1"/>
</dbReference>
<evidence type="ECO:0000256" key="2">
    <source>
        <dbReference type="ARBA" id="ARBA00003968"/>
    </source>
</evidence>
<keyword evidence="8 11" id="KW-0328">Glycosyltransferase</keyword>
<comment type="subunit">
    <text evidence="11">Homodimer.</text>
</comment>
<evidence type="ECO:0000256" key="5">
    <source>
        <dbReference type="ARBA" id="ARBA00008391"/>
    </source>
</evidence>
<organism evidence="13 14">
    <name type="scientific">Streptomyces paromomycinus</name>
    <name type="common">Streptomyces rimosus subsp. paromomycinus</name>
    <dbReference type="NCBI Taxonomy" id="92743"/>
    <lineage>
        <taxon>Bacteria</taxon>
        <taxon>Bacillati</taxon>
        <taxon>Actinomycetota</taxon>
        <taxon>Actinomycetes</taxon>
        <taxon>Kitasatosporales</taxon>
        <taxon>Streptomycetaceae</taxon>
        <taxon>Streptomyces</taxon>
    </lineage>
</organism>
<comment type="function">
    <text evidence="2 11">Catalyzes a salvage reaction resulting in the formation of AMP, that is energically less costly than de novo synthesis.</text>
</comment>
<dbReference type="SUPFAM" id="SSF53271">
    <property type="entry name" value="PRTase-like"/>
    <property type="match status" value="1"/>
</dbReference>
<comment type="caution">
    <text evidence="13">The sequence shown here is derived from an EMBL/GenBank/DDBJ whole genome shotgun (WGS) entry which is preliminary data.</text>
</comment>
<evidence type="ECO:0000313" key="13">
    <source>
        <dbReference type="EMBL" id="GCD48148.1"/>
    </source>
</evidence>
<evidence type="ECO:0000256" key="10">
    <source>
        <dbReference type="ARBA" id="ARBA00022726"/>
    </source>
</evidence>
<dbReference type="NCBIfam" id="NF002636">
    <property type="entry name" value="PRK02304.1-5"/>
    <property type="match status" value="1"/>
</dbReference>
<dbReference type="GO" id="GO:0005737">
    <property type="term" value="C:cytoplasm"/>
    <property type="evidence" value="ECO:0007669"/>
    <property type="project" value="UniProtKB-SubCell"/>
</dbReference>
<dbReference type="EMBL" id="BHZD01000001">
    <property type="protein sequence ID" value="GCD48148.1"/>
    <property type="molecule type" value="Genomic_DNA"/>
</dbReference>
<protein>
    <recommendedName>
        <fullName evidence="6 11">Adenine phosphoribosyltransferase</fullName>
        <shortName evidence="11">APRT</shortName>
        <ecNumber evidence="6 11">2.4.2.7</ecNumber>
    </recommendedName>
</protein>
<comment type="similarity">
    <text evidence="5 11">Belongs to the purine/pyrimidine phosphoribosyltransferase family.</text>
</comment>
<dbReference type="GO" id="GO:0006168">
    <property type="term" value="P:adenine salvage"/>
    <property type="evidence" value="ECO:0007669"/>
    <property type="project" value="InterPro"/>
</dbReference>
<accession>A0A401WFS9</accession>
<evidence type="ECO:0000256" key="4">
    <source>
        <dbReference type="ARBA" id="ARBA00004659"/>
    </source>
</evidence>
<evidence type="ECO:0000259" key="12">
    <source>
        <dbReference type="Pfam" id="PF00156"/>
    </source>
</evidence>
<evidence type="ECO:0000256" key="1">
    <source>
        <dbReference type="ARBA" id="ARBA00000868"/>
    </source>
</evidence>
<comment type="pathway">
    <text evidence="4 11">Purine metabolism; AMP biosynthesis via salvage pathway; AMP from adenine: step 1/1.</text>
</comment>
<dbReference type="EC" id="2.4.2.7" evidence="6 11"/>
<keyword evidence="9 11" id="KW-0808">Transferase</keyword>
<dbReference type="Gene3D" id="3.40.50.2020">
    <property type="match status" value="1"/>
</dbReference>
<dbReference type="PANTHER" id="PTHR32315">
    <property type="entry name" value="ADENINE PHOSPHORIBOSYLTRANSFERASE"/>
    <property type="match status" value="1"/>
</dbReference>
<dbReference type="UniPathway" id="UPA00588">
    <property type="reaction ID" value="UER00646"/>
</dbReference>
<proteinExistence type="inferred from homology"/>
<name>A0A401WFS9_STREY</name>
<dbReference type="GO" id="GO:0044209">
    <property type="term" value="P:AMP salvage"/>
    <property type="evidence" value="ECO:0007669"/>
    <property type="project" value="UniProtKB-UniRule"/>
</dbReference>
<dbReference type="HAMAP" id="MF_00004">
    <property type="entry name" value="Aden_phosphoribosyltr"/>
    <property type="match status" value="1"/>
</dbReference>
<evidence type="ECO:0000256" key="11">
    <source>
        <dbReference type="HAMAP-Rule" id="MF_00004"/>
    </source>
</evidence>
<evidence type="ECO:0000256" key="6">
    <source>
        <dbReference type="ARBA" id="ARBA00011893"/>
    </source>
</evidence>
<dbReference type="AlphaFoldDB" id="A0A401WFS9"/>
<evidence type="ECO:0000256" key="9">
    <source>
        <dbReference type="ARBA" id="ARBA00022679"/>
    </source>
</evidence>
<dbReference type="InterPro" id="IPR005764">
    <property type="entry name" value="Ade_phspho_trans"/>
</dbReference>
<dbReference type="FunFam" id="3.40.50.2020:FF:000021">
    <property type="entry name" value="Adenine phosphoribosyltransferase"/>
    <property type="match status" value="1"/>
</dbReference>
<dbReference type="InterPro" id="IPR029057">
    <property type="entry name" value="PRTase-like"/>
</dbReference>
<dbReference type="Proteomes" id="UP000286746">
    <property type="component" value="Unassembled WGS sequence"/>
</dbReference>